<comment type="subcellular location">
    <subcellularLocation>
        <location evidence="1">Membrane</location>
        <topology evidence="1">Multi-pass membrane protein</topology>
    </subcellularLocation>
</comment>
<organism evidence="8 9">
    <name type="scientific">Desulfosarcina ovata subsp. ovata</name>
    <dbReference type="NCBI Taxonomy" id="2752305"/>
    <lineage>
        <taxon>Bacteria</taxon>
        <taxon>Pseudomonadati</taxon>
        <taxon>Thermodesulfobacteriota</taxon>
        <taxon>Desulfobacteria</taxon>
        <taxon>Desulfobacterales</taxon>
        <taxon>Desulfosarcinaceae</taxon>
        <taxon>Desulfosarcina</taxon>
    </lineage>
</organism>
<dbReference type="Proteomes" id="UP000422108">
    <property type="component" value="Chromosome"/>
</dbReference>
<evidence type="ECO:0000313" key="8">
    <source>
        <dbReference type="EMBL" id="BBO90197.1"/>
    </source>
</evidence>
<reference evidence="8 9" key="1">
    <citation type="submission" date="2019-11" db="EMBL/GenBank/DDBJ databases">
        <title>Comparative genomics of hydrocarbon-degrading Desulfosarcina strains.</title>
        <authorList>
            <person name="Watanabe M."/>
            <person name="Kojima H."/>
            <person name="Fukui M."/>
        </authorList>
    </citation>
    <scope>NUCLEOTIDE SEQUENCE [LARGE SCALE GENOMIC DNA]</scope>
    <source>
        <strain evidence="9">oXyS1</strain>
    </source>
</reference>
<keyword evidence="3" id="KW-0201">Cytochrome c-type biogenesis</keyword>
<dbReference type="EMBL" id="AP021879">
    <property type="protein sequence ID" value="BBO90197.1"/>
    <property type="molecule type" value="Genomic_DNA"/>
</dbReference>
<feature type="transmembrane region" description="Helical" evidence="6">
    <location>
        <begin position="37"/>
        <end position="56"/>
    </location>
</feature>
<evidence type="ECO:0000259" key="7">
    <source>
        <dbReference type="Pfam" id="PF01578"/>
    </source>
</evidence>
<protein>
    <submittedName>
        <fullName evidence="8">C-type cytochrome biogenesis protein CcsB</fullName>
    </submittedName>
</protein>
<keyword evidence="2 6" id="KW-0812">Transmembrane</keyword>
<sequence length="273" mass="30411">MESVFIIATILYLLSCTGYLGYLFFQREPLQRMAMGLMLTGFVLHSIYLVVCGLRAGNFPVNNLHETLSVTAWAIAAVFLAFSWGYKLKILGIYAAPLISMTMVAAHHMPDTVAQDPRLFKSWWLAAHIITTFLGNAAFALGGGLGLLYLLQENAIKKKIRGFFFSRLPSLELLDTTGYACIVAGFSMITIGLITGVIYAKAVWGRFWSWDPKEVWAAITWVFYAALLHERLTVGWRGRRAAIMAMVGFGVLLFTFFGVNFLLKGHHGTFTAM</sequence>
<feature type="transmembrane region" description="Helical" evidence="6">
    <location>
        <begin position="215"/>
        <end position="234"/>
    </location>
</feature>
<dbReference type="RefSeq" id="WP_155311279.1">
    <property type="nucleotide sequence ID" value="NZ_AP021879.1"/>
</dbReference>
<keyword evidence="9" id="KW-1185">Reference proteome</keyword>
<dbReference type="Pfam" id="PF01578">
    <property type="entry name" value="Cytochrom_C_asm"/>
    <property type="match status" value="1"/>
</dbReference>
<dbReference type="GO" id="GO:0017004">
    <property type="term" value="P:cytochrome complex assembly"/>
    <property type="evidence" value="ECO:0007669"/>
    <property type="project" value="UniProtKB-KW"/>
</dbReference>
<evidence type="ECO:0000256" key="2">
    <source>
        <dbReference type="ARBA" id="ARBA00022692"/>
    </source>
</evidence>
<feature type="transmembrane region" description="Helical" evidence="6">
    <location>
        <begin position="241"/>
        <end position="263"/>
    </location>
</feature>
<keyword evidence="5 6" id="KW-0472">Membrane</keyword>
<evidence type="ECO:0000256" key="5">
    <source>
        <dbReference type="ARBA" id="ARBA00023136"/>
    </source>
</evidence>
<dbReference type="InterPro" id="IPR002541">
    <property type="entry name" value="Cyt_c_assembly"/>
</dbReference>
<feature type="transmembrane region" description="Helical" evidence="6">
    <location>
        <begin position="93"/>
        <end position="110"/>
    </location>
</feature>
<dbReference type="InterPro" id="IPR045062">
    <property type="entry name" value="Cyt_c_biogenesis_CcsA/CcmC"/>
</dbReference>
<dbReference type="PANTHER" id="PTHR30071">
    <property type="entry name" value="HEME EXPORTER PROTEIN C"/>
    <property type="match status" value="1"/>
</dbReference>
<dbReference type="GO" id="GO:0005886">
    <property type="term" value="C:plasma membrane"/>
    <property type="evidence" value="ECO:0007669"/>
    <property type="project" value="TreeGrafter"/>
</dbReference>
<proteinExistence type="predicted"/>
<feature type="domain" description="Cytochrome c assembly protein" evidence="7">
    <location>
        <begin position="63"/>
        <end position="267"/>
    </location>
</feature>
<name>A0A5K8AC53_9BACT</name>
<feature type="transmembrane region" description="Helical" evidence="6">
    <location>
        <begin position="6"/>
        <end position="25"/>
    </location>
</feature>
<feature type="transmembrane region" description="Helical" evidence="6">
    <location>
        <begin position="122"/>
        <end position="151"/>
    </location>
</feature>
<accession>A0A5K8AC53</accession>
<evidence type="ECO:0000256" key="1">
    <source>
        <dbReference type="ARBA" id="ARBA00004141"/>
    </source>
</evidence>
<dbReference type="GO" id="GO:0020037">
    <property type="term" value="F:heme binding"/>
    <property type="evidence" value="ECO:0007669"/>
    <property type="project" value="InterPro"/>
</dbReference>
<evidence type="ECO:0000256" key="4">
    <source>
        <dbReference type="ARBA" id="ARBA00022989"/>
    </source>
</evidence>
<dbReference type="NCBIfam" id="TIGR03144">
    <property type="entry name" value="cytochr_II_ccsB"/>
    <property type="match status" value="1"/>
</dbReference>
<gene>
    <name evidence="8" type="ORF">DSCOOX_33770</name>
</gene>
<evidence type="ECO:0000256" key="6">
    <source>
        <dbReference type="SAM" id="Phobius"/>
    </source>
</evidence>
<feature type="transmembrane region" description="Helical" evidence="6">
    <location>
        <begin position="177"/>
        <end position="200"/>
    </location>
</feature>
<feature type="transmembrane region" description="Helical" evidence="6">
    <location>
        <begin position="68"/>
        <end position="86"/>
    </location>
</feature>
<dbReference type="PANTHER" id="PTHR30071:SF1">
    <property type="entry name" value="CYTOCHROME B_B6 PROTEIN-RELATED"/>
    <property type="match status" value="1"/>
</dbReference>
<dbReference type="InterPro" id="IPR017562">
    <property type="entry name" value="Cyt_c_biogenesis_CcsA"/>
</dbReference>
<dbReference type="AlphaFoldDB" id="A0A5K8AC53"/>
<evidence type="ECO:0000313" key="9">
    <source>
        <dbReference type="Proteomes" id="UP000422108"/>
    </source>
</evidence>
<evidence type="ECO:0000256" key="3">
    <source>
        <dbReference type="ARBA" id="ARBA00022748"/>
    </source>
</evidence>
<keyword evidence="4 6" id="KW-1133">Transmembrane helix</keyword>